<dbReference type="SUPFAM" id="SSF51338">
    <property type="entry name" value="Composite domain of metallo-dependent hydrolases"/>
    <property type="match status" value="1"/>
</dbReference>
<proteinExistence type="predicted"/>
<accession>A0A2H1X3L5</accession>
<evidence type="ECO:0000313" key="1">
    <source>
        <dbReference type="EMBL" id="SOQ59204.1"/>
    </source>
</evidence>
<reference evidence="1" key="1">
    <citation type="submission" date="2016-07" db="EMBL/GenBank/DDBJ databases">
        <authorList>
            <person name="Bretaudeau A."/>
        </authorList>
    </citation>
    <scope>NUCLEOTIDE SEQUENCE</scope>
    <source>
        <strain evidence="1">Rice</strain>
        <tissue evidence="1">Whole body</tissue>
    </source>
</reference>
<dbReference type="GO" id="GO:0016810">
    <property type="term" value="F:hydrolase activity, acting on carbon-nitrogen (but not peptide) bonds"/>
    <property type="evidence" value="ECO:0007669"/>
    <property type="project" value="InterPro"/>
</dbReference>
<organism evidence="1">
    <name type="scientific">Spodoptera frugiperda</name>
    <name type="common">Fall armyworm</name>
    <dbReference type="NCBI Taxonomy" id="7108"/>
    <lineage>
        <taxon>Eukaryota</taxon>
        <taxon>Metazoa</taxon>
        <taxon>Ecdysozoa</taxon>
        <taxon>Arthropoda</taxon>
        <taxon>Hexapoda</taxon>
        <taxon>Insecta</taxon>
        <taxon>Pterygota</taxon>
        <taxon>Neoptera</taxon>
        <taxon>Endopterygota</taxon>
        <taxon>Lepidoptera</taxon>
        <taxon>Glossata</taxon>
        <taxon>Ditrysia</taxon>
        <taxon>Noctuoidea</taxon>
        <taxon>Noctuidae</taxon>
        <taxon>Amphipyrinae</taxon>
        <taxon>Spodoptera</taxon>
    </lineage>
</organism>
<name>A0A2H1X3L5_SPOFR</name>
<dbReference type="InterPro" id="IPR011059">
    <property type="entry name" value="Metal-dep_hydrolase_composite"/>
</dbReference>
<gene>
    <name evidence="1" type="ORF">SFRICE_038122</name>
</gene>
<dbReference type="EMBL" id="ODYU01012742">
    <property type="protein sequence ID" value="SOQ59204.1"/>
    <property type="molecule type" value="Genomic_DNA"/>
</dbReference>
<dbReference type="Gene3D" id="2.30.40.10">
    <property type="entry name" value="Urease, subunit C, domain 1"/>
    <property type="match status" value="1"/>
</dbReference>
<protein>
    <submittedName>
        <fullName evidence="1">SFRICE_038122</fullName>
    </submittedName>
</protein>
<sequence length="78" mass="8437">MTVDVTPTSVSGINIKSSQNRLLIKNGRVVNDDGIEDLDVYIEDGIINKWVLSFVTIKDSCQAIAQGLAVAKLWASST</sequence>
<dbReference type="AlphaFoldDB" id="A0A2H1X3L5"/>